<feature type="domain" description="Guanylate cyclase" evidence="3">
    <location>
        <begin position="310"/>
        <end position="442"/>
    </location>
</feature>
<dbReference type="GO" id="GO:0004016">
    <property type="term" value="F:adenylate cyclase activity"/>
    <property type="evidence" value="ECO:0007669"/>
    <property type="project" value="UniProtKB-ARBA"/>
</dbReference>
<dbReference type="InterPro" id="IPR029787">
    <property type="entry name" value="Nucleotide_cyclase"/>
</dbReference>
<dbReference type="SUPFAM" id="SSF55073">
    <property type="entry name" value="Nucleotide cyclase"/>
    <property type="match status" value="1"/>
</dbReference>
<sequence length="608" mass="66846">MASPLVSWNRLLNFFLKRVVLILTLMFCIGAGIALSNMSRLSSNLIEAQAVQSAALYVESFNQTIELYSTAAADRAKTGAGMEVTHAYLNKPGAIPLPSTFAIELGDRISERDDGVGVRFYSDYPFPWREEGGGPKNSFEQEALDYLRQNPQASFFRREDKDGHGVMRYGEASIMKASCVTCHNTHPKSPKTDWEVGDVGGVWEITQSLDNLVAKVDRSLKGTFAMLSGFSLLGISGLTLVFGKLRQNTRELEGRVKSRTADLAQANGELEQRNSLIRQVFGRYLSDAVVANLLERPEGLRLGGDRRMITILTSDLRGFTSLSERLAPESVIQVLNLYLEEMAEVINQYQGTIDEFMGDGILVLFGAPTAGDDDALRAVACACAMQLKMGAVNERLKQMNLAPLEMGIGINTGEVVVGNIGSERRTKYGIVGSPVNLAYRIESYTSGGQILIAEATLHAAGASVKTSRKRQVQPKGVQQPLTIYEVYGVGGFHNLYLPKSELIWATLDKPILLRYALIDGKQISSTLQRGRLIRLSGQSGIVQVASGASLPPEFTNLKLNLELEHPEMRADLYAKVGALQPEQDCFRIEFTAIPPAVQQRLEQIYQNR</sequence>
<evidence type="ECO:0000313" key="5">
    <source>
        <dbReference type="Proteomes" id="UP000707356"/>
    </source>
</evidence>
<keyword evidence="2" id="KW-0812">Transmembrane</keyword>
<keyword evidence="2" id="KW-0472">Membrane</keyword>
<dbReference type="InterPro" id="IPR021796">
    <property type="entry name" value="Tll0287-like_dom"/>
</dbReference>
<dbReference type="SMART" id="SM00044">
    <property type="entry name" value="CYCc"/>
    <property type="match status" value="1"/>
</dbReference>
<dbReference type="EMBL" id="JAHHHV010000069">
    <property type="protein sequence ID" value="MBW4466600.1"/>
    <property type="molecule type" value="Genomic_DNA"/>
</dbReference>
<dbReference type="Gene3D" id="3.30.70.1230">
    <property type="entry name" value="Nucleotide cyclase"/>
    <property type="match status" value="1"/>
</dbReference>
<dbReference type="CDD" id="cd07302">
    <property type="entry name" value="CHD"/>
    <property type="match status" value="1"/>
</dbReference>
<dbReference type="Proteomes" id="UP000707356">
    <property type="component" value="Unassembled WGS sequence"/>
</dbReference>
<dbReference type="GO" id="GO:0035556">
    <property type="term" value="P:intracellular signal transduction"/>
    <property type="evidence" value="ECO:0007669"/>
    <property type="project" value="InterPro"/>
</dbReference>
<protein>
    <submittedName>
        <fullName evidence="4">Adenylate/guanylate cyclase domain-containing protein</fullName>
    </submittedName>
</protein>
<dbReference type="AlphaFoldDB" id="A0A951PCA5"/>
<accession>A0A951PCA5</accession>
<dbReference type="InterPro" id="IPR001054">
    <property type="entry name" value="A/G_cyclase"/>
</dbReference>
<dbReference type="PROSITE" id="PS50125">
    <property type="entry name" value="GUANYLATE_CYCLASE_2"/>
    <property type="match status" value="1"/>
</dbReference>
<reference evidence="4" key="2">
    <citation type="journal article" date="2022" name="Microbiol. Resour. Announc.">
        <title>Metagenome Sequencing to Explore Phylogenomics of Terrestrial Cyanobacteria.</title>
        <authorList>
            <person name="Ward R.D."/>
            <person name="Stajich J.E."/>
            <person name="Johansen J.R."/>
            <person name="Huntemann M."/>
            <person name="Clum A."/>
            <person name="Foster B."/>
            <person name="Foster B."/>
            <person name="Roux S."/>
            <person name="Palaniappan K."/>
            <person name="Varghese N."/>
            <person name="Mukherjee S."/>
            <person name="Reddy T.B.K."/>
            <person name="Daum C."/>
            <person name="Copeland A."/>
            <person name="Chen I.A."/>
            <person name="Ivanova N.N."/>
            <person name="Kyrpides N.C."/>
            <person name="Shapiro N."/>
            <person name="Eloe-Fadrosh E.A."/>
            <person name="Pietrasiak N."/>
        </authorList>
    </citation>
    <scope>NUCLEOTIDE SEQUENCE</scope>
    <source>
        <strain evidence="4">GSE-TBD4-15B</strain>
    </source>
</reference>
<feature type="transmembrane region" description="Helical" evidence="2">
    <location>
        <begin position="15"/>
        <end position="35"/>
    </location>
</feature>
<evidence type="ECO:0000256" key="1">
    <source>
        <dbReference type="ARBA" id="ARBA00005381"/>
    </source>
</evidence>
<evidence type="ECO:0000259" key="3">
    <source>
        <dbReference type="PROSITE" id="PS50125"/>
    </source>
</evidence>
<proteinExistence type="inferred from homology"/>
<evidence type="ECO:0000313" key="4">
    <source>
        <dbReference type="EMBL" id="MBW4466600.1"/>
    </source>
</evidence>
<name>A0A951PCA5_9CYAN</name>
<dbReference type="PANTHER" id="PTHR43081">
    <property type="entry name" value="ADENYLATE CYCLASE, TERMINAL-DIFFERENTIATION SPECIFIC-RELATED"/>
    <property type="match status" value="1"/>
</dbReference>
<comment type="caution">
    <text evidence="4">The sequence shown here is derived from an EMBL/GenBank/DDBJ whole genome shotgun (WGS) entry which is preliminary data.</text>
</comment>
<dbReference type="GO" id="GO:0006171">
    <property type="term" value="P:cAMP biosynthetic process"/>
    <property type="evidence" value="ECO:0007669"/>
    <property type="project" value="TreeGrafter"/>
</dbReference>
<organism evidence="4 5">
    <name type="scientific">Pegethrix bostrychoides GSE-TBD4-15B</name>
    <dbReference type="NCBI Taxonomy" id="2839662"/>
    <lineage>
        <taxon>Bacteria</taxon>
        <taxon>Bacillati</taxon>
        <taxon>Cyanobacteriota</taxon>
        <taxon>Cyanophyceae</taxon>
        <taxon>Oculatellales</taxon>
        <taxon>Oculatellaceae</taxon>
        <taxon>Pegethrix</taxon>
    </lineage>
</organism>
<evidence type="ECO:0000256" key="2">
    <source>
        <dbReference type="SAM" id="Phobius"/>
    </source>
</evidence>
<comment type="similarity">
    <text evidence="1">Belongs to the adenylyl cyclase class-3 family.</text>
</comment>
<dbReference type="InterPro" id="IPR050697">
    <property type="entry name" value="Adenylyl/Guanylyl_Cyclase_3/4"/>
</dbReference>
<reference evidence="4" key="1">
    <citation type="submission" date="2021-05" db="EMBL/GenBank/DDBJ databases">
        <authorList>
            <person name="Pietrasiak N."/>
            <person name="Ward R."/>
            <person name="Stajich J.E."/>
            <person name="Kurbessoian T."/>
        </authorList>
    </citation>
    <scope>NUCLEOTIDE SEQUENCE</scope>
    <source>
        <strain evidence="4">GSE-TBD4-15B</strain>
    </source>
</reference>
<dbReference type="PANTHER" id="PTHR43081:SF1">
    <property type="entry name" value="ADENYLATE CYCLASE, TERMINAL-DIFFERENTIATION SPECIFIC"/>
    <property type="match status" value="1"/>
</dbReference>
<gene>
    <name evidence="4" type="ORF">KME07_14340</name>
</gene>
<keyword evidence="2" id="KW-1133">Transmembrane helix</keyword>
<dbReference type="Pfam" id="PF00211">
    <property type="entry name" value="Guanylate_cyc"/>
    <property type="match status" value="1"/>
</dbReference>
<dbReference type="Pfam" id="PF11845">
    <property type="entry name" value="Tll0287-like"/>
    <property type="match status" value="1"/>
</dbReference>